<evidence type="ECO:0000259" key="1">
    <source>
        <dbReference type="PROSITE" id="PS50086"/>
    </source>
</evidence>
<dbReference type="GO" id="GO:0005096">
    <property type="term" value="F:GTPase activator activity"/>
    <property type="evidence" value="ECO:0007669"/>
    <property type="project" value="TreeGrafter"/>
</dbReference>
<dbReference type="Pfam" id="PF00566">
    <property type="entry name" value="RabGAP-TBC"/>
    <property type="match status" value="1"/>
</dbReference>
<evidence type="ECO:0000313" key="3">
    <source>
        <dbReference type="Proteomes" id="UP001295684"/>
    </source>
</evidence>
<dbReference type="FunFam" id="1.10.8.270:FF:000016">
    <property type="entry name" value="TBC1 domain family member 2A"/>
    <property type="match status" value="1"/>
</dbReference>
<dbReference type="EMBL" id="CAMPGE010024598">
    <property type="protein sequence ID" value="CAI2382423.1"/>
    <property type="molecule type" value="Genomic_DNA"/>
</dbReference>
<dbReference type="PANTHER" id="PTHR47219">
    <property type="entry name" value="RAB GTPASE-ACTIVATING PROTEIN 1-LIKE"/>
    <property type="match status" value="1"/>
</dbReference>
<name>A0AAD1XZC7_EUPCR</name>
<comment type="caution">
    <text evidence="2">The sequence shown here is derived from an EMBL/GenBank/DDBJ whole genome shotgun (WGS) entry which is preliminary data.</text>
</comment>
<protein>
    <recommendedName>
        <fullName evidence="1">Rab-GAP TBC domain-containing protein</fullName>
    </recommendedName>
</protein>
<keyword evidence="3" id="KW-1185">Reference proteome</keyword>
<evidence type="ECO:0000313" key="2">
    <source>
        <dbReference type="EMBL" id="CAI2382423.1"/>
    </source>
</evidence>
<dbReference type="PANTHER" id="PTHR47219:SF20">
    <property type="entry name" value="TBC1 DOMAIN FAMILY MEMBER 2B"/>
    <property type="match status" value="1"/>
</dbReference>
<dbReference type="Gene3D" id="1.10.8.270">
    <property type="entry name" value="putative rabgap domain of human tbc1 domain family member 14 like domains"/>
    <property type="match status" value="1"/>
</dbReference>
<dbReference type="SUPFAM" id="SSF47923">
    <property type="entry name" value="Ypt/Rab-GAP domain of gyp1p"/>
    <property type="match status" value="2"/>
</dbReference>
<dbReference type="InterPro" id="IPR050302">
    <property type="entry name" value="Rab_GAP_TBC_domain"/>
</dbReference>
<dbReference type="SMART" id="SM00164">
    <property type="entry name" value="TBC"/>
    <property type="match status" value="1"/>
</dbReference>
<dbReference type="InterPro" id="IPR000195">
    <property type="entry name" value="Rab-GAP-TBC_dom"/>
</dbReference>
<dbReference type="GO" id="GO:0031267">
    <property type="term" value="F:small GTPase binding"/>
    <property type="evidence" value="ECO:0007669"/>
    <property type="project" value="TreeGrafter"/>
</dbReference>
<feature type="domain" description="Rab-GAP TBC" evidence="1">
    <location>
        <begin position="194"/>
        <end position="415"/>
    </location>
</feature>
<dbReference type="InterPro" id="IPR035969">
    <property type="entry name" value="Rab-GAP_TBC_sf"/>
</dbReference>
<dbReference type="AlphaFoldDB" id="A0AAD1XZC7"/>
<sequence length="806" mass="95511">MEMETDMTEQKRGRLRRMKFSSFSEDEYTHSVLDKPKKRLKECYEDFYYEGEENLKKTIGKRFRKTTFDACSDEEEDLEEDSGRRLSAISNISRSFIQERNFEIIERVFPSKKRRNNASFGSQDGKKSGFLGIVKDKIFQKINKLRRGTSESSHSSENNYVKQMRAILRRSQKYGSMTEKEKEQMAKLIFQNCGFPKAYRTKLWTLASGGERQRRNNIGYYTLKPYIEDEQKSSDENPEFKERRDSISDEDICRPLLDSYPDMPNLYQDQIVLDINRTFGDNEMINREEFLKKLLRILVSYSKRNSTVGYCQGMNFLAGMIVRVVHNEEQAFWIMCSLLENILPLDYFSLMTEVLVDQKVLVVLIQKKLKKLFNHLKANGVDFPLITFQWFVCLLSCTVEQEIAETIWDLIFLHGSSAIFWASLAILEIMSSELMKHTDFSEMYITMETRTKEVIKDPEMILKHYQKFMKIKPNLISKLREKYRPGIINQQKKVWLNNSRSVCPTDGDSSVLKRVKILNKFFFLNKAIRLNKNKDTNFDYDNADDRLSCNEIKCNINWPLCLYDFTIRTKICNFFIFRVSKPVRIIPDYFSDDLKLKKEERFSQLWTFIPFEEKHVTIFDTHSTRRHKRLESAQFYGEKEAEDDDKYYRITEDDQLLMAREVHPCVYDGFENYFHKMFDTEHNVLYMNWTVHTCYGLELENIQSIQTFAKEILAFKEIDALKSKKYKEESAKMLKNEYCNFSNYKMNEMLSQKQEKTEKYKRFGSFNFQSDGVEKQIWESALEVASQSLYMSAESSDISSDSEVEK</sequence>
<accession>A0AAD1XZC7</accession>
<dbReference type="Proteomes" id="UP001295684">
    <property type="component" value="Unassembled WGS sequence"/>
</dbReference>
<reference evidence="2" key="1">
    <citation type="submission" date="2023-07" db="EMBL/GenBank/DDBJ databases">
        <authorList>
            <consortium name="AG Swart"/>
            <person name="Singh M."/>
            <person name="Singh A."/>
            <person name="Seah K."/>
            <person name="Emmerich C."/>
        </authorList>
    </citation>
    <scope>NUCLEOTIDE SEQUENCE</scope>
    <source>
        <strain evidence="2">DP1</strain>
    </source>
</reference>
<proteinExistence type="predicted"/>
<gene>
    <name evidence="2" type="ORF">ECRASSUSDP1_LOCUS23896</name>
</gene>
<organism evidence="2 3">
    <name type="scientific">Euplotes crassus</name>
    <dbReference type="NCBI Taxonomy" id="5936"/>
    <lineage>
        <taxon>Eukaryota</taxon>
        <taxon>Sar</taxon>
        <taxon>Alveolata</taxon>
        <taxon>Ciliophora</taxon>
        <taxon>Intramacronucleata</taxon>
        <taxon>Spirotrichea</taxon>
        <taxon>Hypotrichia</taxon>
        <taxon>Euplotida</taxon>
        <taxon>Euplotidae</taxon>
        <taxon>Moneuplotes</taxon>
    </lineage>
</organism>
<dbReference type="PROSITE" id="PS50086">
    <property type="entry name" value="TBC_RABGAP"/>
    <property type="match status" value="1"/>
</dbReference>
<dbReference type="Gene3D" id="1.10.472.80">
    <property type="entry name" value="Ypt/Rab-GAP domain of gyp1p, domain 3"/>
    <property type="match status" value="1"/>
</dbReference>